<gene>
    <name evidence="2" type="ordered locus">BCG9842_B0986</name>
</gene>
<name>B7IWQ4_BACC2</name>
<proteinExistence type="predicted"/>
<evidence type="ECO:0000313" key="2">
    <source>
        <dbReference type="EMBL" id="ACK96637.1"/>
    </source>
</evidence>
<dbReference type="EMBL" id="CP001186">
    <property type="protein sequence ID" value="ACK96637.1"/>
    <property type="molecule type" value="Genomic_DNA"/>
</dbReference>
<organism evidence="2 3">
    <name type="scientific">Bacillus cereus (strain G9842)</name>
    <dbReference type="NCBI Taxonomy" id="405531"/>
    <lineage>
        <taxon>Bacteria</taxon>
        <taxon>Bacillati</taxon>
        <taxon>Bacillota</taxon>
        <taxon>Bacilli</taxon>
        <taxon>Bacillales</taxon>
        <taxon>Bacillaceae</taxon>
        <taxon>Bacillus</taxon>
        <taxon>Bacillus cereus group</taxon>
    </lineage>
</organism>
<dbReference type="AlphaFoldDB" id="B7IWQ4"/>
<dbReference type="KEGG" id="bcg:BCG9842_B0986"/>
<accession>B7IWQ4</accession>
<feature type="transmembrane region" description="Helical" evidence="1">
    <location>
        <begin position="12"/>
        <end position="35"/>
    </location>
</feature>
<dbReference type="HOGENOM" id="CLU_207639_0_0_9"/>
<dbReference type="Proteomes" id="UP000006744">
    <property type="component" value="Chromosome"/>
</dbReference>
<keyword evidence="1" id="KW-0472">Membrane</keyword>
<keyword evidence="1" id="KW-1133">Transmembrane helix</keyword>
<protein>
    <submittedName>
        <fullName evidence="2">Group-specific protein</fullName>
    </submittedName>
</protein>
<reference evidence="2 3" key="1">
    <citation type="submission" date="2008-10" db="EMBL/GenBank/DDBJ databases">
        <title>Genome sequence of Bacillus cereus G9842.</title>
        <authorList>
            <person name="Dodson R.J."/>
            <person name="Durkin A.S."/>
            <person name="Rosovitz M.J."/>
            <person name="Rasko D.A."/>
            <person name="Hoffmaster A."/>
            <person name="Ravel J."/>
            <person name="Sutton G."/>
        </authorList>
    </citation>
    <scope>NUCLEOTIDE SEQUENCE [LARGE SCALE GENOMIC DNA]</scope>
    <source>
        <strain evidence="2 3">G9842</strain>
    </source>
</reference>
<evidence type="ECO:0000256" key="1">
    <source>
        <dbReference type="SAM" id="Phobius"/>
    </source>
</evidence>
<evidence type="ECO:0000313" key="3">
    <source>
        <dbReference type="Proteomes" id="UP000006744"/>
    </source>
</evidence>
<sequence length="38" mass="4296">MRIIIGKISLVYAMLAMASVLNFGLLPDFIVDYLISFF</sequence>
<keyword evidence="1" id="KW-0812">Transmembrane</keyword>